<dbReference type="InterPro" id="IPR050498">
    <property type="entry name" value="Ycf3"/>
</dbReference>
<dbReference type="Proteomes" id="UP000266861">
    <property type="component" value="Unassembled WGS sequence"/>
</dbReference>
<comment type="caution">
    <text evidence="5">The sequence shown here is derived from an EMBL/GenBank/DDBJ whole genome shotgun (WGS) entry which is preliminary data.</text>
</comment>
<keyword evidence="6" id="KW-1185">Reference proteome</keyword>
<dbReference type="SUPFAM" id="SSF56112">
    <property type="entry name" value="Protein kinase-like (PK-like)"/>
    <property type="match status" value="1"/>
</dbReference>
<feature type="repeat" description="TPR" evidence="3">
    <location>
        <begin position="380"/>
        <end position="413"/>
    </location>
</feature>
<feature type="repeat" description="TPR" evidence="3">
    <location>
        <begin position="171"/>
        <end position="204"/>
    </location>
</feature>
<evidence type="ECO:0000256" key="3">
    <source>
        <dbReference type="PROSITE-ProRule" id="PRU00339"/>
    </source>
</evidence>
<evidence type="ECO:0000313" key="5">
    <source>
        <dbReference type="EMBL" id="RHZ49240.1"/>
    </source>
</evidence>
<keyword evidence="2 3" id="KW-0802">TPR repeat</keyword>
<feature type="domain" description="Protein kinase" evidence="4">
    <location>
        <begin position="792"/>
        <end position="1051"/>
    </location>
</feature>
<dbReference type="InterPro" id="IPR011990">
    <property type="entry name" value="TPR-like_helical_dom_sf"/>
</dbReference>
<evidence type="ECO:0000259" key="4">
    <source>
        <dbReference type="PROSITE" id="PS50011"/>
    </source>
</evidence>
<feature type="repeat" description="TPR" evidence="3">
    <location>
        <begin position="537"/>
        <end position="570"/>
    </location>
</feature>
<dbReference type="SMART" id="SM00028">
    <property type="entry name" value="TPR"/>
    <property type="match status" value="17"/>
</dbReference>
<dbReference type="STRING" id="1348612.A0A397GMN2"/>
<feature type="repeat" description="TPR" evidence="3">
    <location>
        <begin position="503"/>
        <end position="536"/>
    </location>
</feature>
<dbReference type="PROSITE" id="PS50293">
    <property type="entry name" value="TPR_REGION"/>
    <property type="match status" value="5"/>
</dbReference>
<dbReference type="InterPro" id="IPR019734">
    <property type="entry name" value="TPR_rpt"/>
</dbReference>
<feature type="repeat" description="TPR" evidence="3">
    <location>
        <begin position="257"/>
        <end position="290"/>
    </location>
</feature>
<organism evidence="5 6">
    <name type="scientific">Diversispora epigaea</name>
    <dbReference type="NCBI Taxonomy" id="1348612"/>
    <lineage>
        <taxon>Eukaryota</taxon>
        <taxon>Fungi</taxon>
        <taxon>Fungi incertae sedis</taxon>
        <taxon>Mucoromycota</taxon>
        <taxon>Glomeromycotina</taxon>
        <taxon>Glomeromycetes</taxon>
        <taxon>Diversisporales</taxon>
        <taxon>Diversisporaceae</taxon>
        <taxon>Diversispora</taxon>
    </lineage>
</organism>
<dbReference type="InterPro" id="IPR000719">
    <property type="entry name" value="Prot_kinase_dom"/>
</dbReference>
<feature type="repeat" description="TPR" evidence="3">
    <location>
        <begin position="646"/>
        <end position="679"/>
    </location>
</feature>
<dbReference type="AlphaFoldDB" id="A0A397GMN2"/>
<dbReference type="Pfam" id="PF07714">
    <property type="entry name" value="PK_Tyr_Ser-Thr"/>
    <property type="match status" value="1"/>
</dbReference>
<dbReference type="Gene3D" id="1.10.510.10">
    <property type="entry name" value="Transferase(Phosphotransferase) domain 1"/>
    <property type="match status" value="1"/>
</dbReference>
<dbReference type="Pfam" id="PF13181">
    <property type="entry name" value="TPR_8"/>
    <property type="match status" value="2"/>
</dbReference>
<sequence>MAIVNLCMDDLGLPNPSKSLETDPNNAELLKMRGITYKQLKNYNEALTDFNKSLEIRPNNVHVLRLRGETYQKLEKYNEALTDFNNLLESEPNNVHALKLRGETYQKLEKYNETLTDFDNLLKLEPNNRDLHKVIIDRYNEILENEPNNRDLHEEIIDKYNEILEIEPNNALALRSRGKTYLKLEKYNEASMDFIKVLENEPNNRDLHEEIIDKYNEILEIEPSNVLALSLRGKAYQKYNEASINFIKALENEPNNAFVLRLRGETYQKLENHNVSLMNFDKVLEIESNNIHVLRLRGETHLKLEKYDAALTDFNNLLEKEPNNTLALRLRGETYQKLEKHNESLMDFDKVIKLEPNNRDLHEVIIDSYNEILETEPNNTLAMRSRGETYLKLEKYNAVLTNFNNLLELEPNNYLALRLRGETYQKLEKYNEALTDFNNLLELEPNNVFVLRLRGETYQKLGKYNEALTDFNNLLELEPNNQDLHEVIIDEYNEILEIEPNNTLAMRSRGETYLKLEKYNAVLTDFNNLLELEPNNVFVLRLRGETYQKLGKYNEALTDFDNLLKLEPNNRDLHEVIIDRYNEILEIEPNNAFALRSRGEVYKKLEKYNEALTDFNKLSEIDPNNDLNLCLNEIIDVILEIEPNNALALSIRGETYQKLGNYDKAVIYFNKSLQMESNNAFVLRLRGETHQKLENYNESLTDFDKVLEIESNNIHVLRLRGETYQKLERQSEALMDFNKILKTNTEDISVLNLIIETEKSKIQSIKDTKTQKQQTESRIVNELINWIPYSQFKNIEYIAEGGFGVVNSAIWIKDGENKIKVALKNLHNSKDMTDDFLKEVISHGITRSDDFIIQCYGITKDPNTNSNIMVMEFAEDGSLHWDLRRNFDKINWQTKLERLYCIAAGIEQIHNNNLIHRDLHSGNILMGVNGILGSIRIADLGLCRNVDNSTNHVYGIIPYVAPEIFEDSSYSQASDVYSFGMLMWEFTSGHKPFRNRPHNSDLMCNIRSGLRPEITDDTPDIFSVFMKRCWDSNPINRPNIKEIKEQIYKWCWGQENRDQFIQAEQLRKISVINGNSYRNYNPEAIYKSRPLNSMISLFKLMLIGRKKESVEVECSHSSQDFEINENDFGKK</sequence>
<gene>
    <name evidence="5" type="ORF">Glove_527g20</name>
</gene>
<protein>
    <recommendedName>
        <fullName evidence="4">Protein kinase domain-containing protein</fullName>
    </recommendedName>
</protein>
<name>A0A397GMN2_9GLOM</name>
<dbReference type="InterPro" id="IPR011009">
    <property type="entry name" value="Kinase-like_dom_sf"/>
</dbReference>
<accession>A0A397GMN2</accession>
<dbReference type="Pfam" id="PF13432">
    <property type="entry name" value="TPR_16"/>
    <property type="match status" value="1"/>
</dbReference>
<dbReference type="Pfam" id="PF00515">
    <property type="entry name" value="TPR_1"/>
    <property type="match status" value="1"/>
</dbReference>
<dbReference type="PROSITE" id="PS50005">
    <property type="entry name" value="TPR"/>
    <property type="match status" value="16"/>
</dbReference>
<keyword evidence="1" id="KW-0677">Repeat</keyword>
<feature type="repeat" description="TPR" evidence="3">
    <location>
        <begin position="291"/>
        <end position="324"/>
    </location>
</feature>
<dbReference type="PANTHER" id="PTHR44858:SF1">
    <property type="entry name" value="UDP-N-ACETYLGLUCOSAMINE--PEPTIDE N-ACETYLGLUCOSAMINYLTRANSFERASE SPINDLY-RELATED"/>
    <property type="match status" value="1"/>
</dbReference>
<dbReference type="PROSITE" id="PS50011">
    <property type="entry name" value="PROTEIN_KINASE_DOM"/>
    <property type="match status" value="1"/>
</dbReference>
<feature type="repeat" description="TPR" evidence="3">
    <location>
        <begin position="95"/>
        <end position="128"/>
    </location>
</feature>
<feature type="repeat" description="TPR" evidence="3">
    <location>
        <begin position="325"/>
        <end position="358"/>
    </location>
</feature>
<proteinExistence type="predicted"/>
<feature type="repeat" description="TPR" evidence="3">
    <location>
        <begin position="680"/>
        <end position="713"/>
    </location>
</feature>
<reference evidence="5 6" key="1">
    <citation type="submission" date="2018-08" db="EMBL/GenBank/DDBJ databases">
        <title>Genome and evolution of the arbuscular mycorrhizal fungus Diversispora epigaea (formerly Glomus versiforme) and its bacterial endosymbionts.</title>
        <authorList>
            <person name="Sun X."/>
            <person name="Fei Z."/>
            <person name="Harrison M."/>
        </authorList>
    </citation>
    <scope>NUCLEOTIDE SEQUENCE [LARGE SCALE GENOMIC DNA]</scope>
    <source>
        <strain evidence="5 6">IT104</strain>
    </source>
</reference>
<evidence type="ECO:0000313" key="6">
    <source>
        <dbReference type="Proteomes" id="UP000266861"/>
    </source>
</evidence>
<dbReference type="InterPro" id="IPR001245">
    <property type="entry name" value="Ser-Thr/Tyr_kinase_cat_dom"/>
</dbReference>
<feature type="repeat" description="TPR" evidence="3">
    <location>
        <begin position="714"/>
        <end position="747"/>
    </location>
</feature>
<dbReference type="InterPro" id="IPR013105">
    <property type="entry name" value="TPR_2"/>
</dbReference>
<dbReference type="GO" id="GO:0005524">
    <property type="term" value="F:ATP binding"/>
    <property type="evidence" value="ECO:0007669"/>
    <property type="project" value="InterPro"/>
</dbReference>
<feature type="repeat" description="TPR" evidence="3">
    <location>
        <begin position="27"/>
        <end position="60"/>
    </location>
</feature>
<dbReference type="Pfam" id="PF07719">
    <property type="entry name" value="TPR_2"/>
    <property type="match status" value="5"/>
</dbReference>
<feature type="repeat" description="TPR" evidence="3">
    <location>
        <begin position="448"/>
        <end position="481"/>
    </location>
</feature>
<feature type="repeat" description="TPR" evidence="3">
    <location>
        <begin position="592"/>
        <end position="625"/>
    </location>
</feature>
<feature type="repeat" description="TPR" evidence="3">
    <location>
        <begin position="414"/>
        <end position="447"/>
    </location>
</feature>
<evidence type="ECO:0000256" key="2">
    <source>
        <dbReference type="ARBA" id="ARBA00022803"/>
    </source>
</evidence>
<dbReference type="Gene3D" id="1.25.40.10">
    <property type="entry name" value="Tetratricopeptide repeat domain"/>
    <property type="match status" value="9"/>
</dbReference>
<dbReference type="SUPFAM" id="SSF48452">
    <property type="entry name" value="TPR-like"/>
    <property type="match status" value="4"/>
</dbReference>
<evidence type="ECO:0000256" key="1">
    <source>
        <dbReference type="ARBA" id="ARBA00022737"/>
    </source>
</evidence>
<feature type="repeat" description="TPR" evidence="3">
    <location>
        <begin position="61"/>
        <end position="94"/>
    </location>
</feature>
<dbReference type="PRINTS" id="PR00109">
    <property type="entry name" value="TYRKINASE"/>
</dbReference>
<dbReference type="EMBL" id="PQFF01000453">
    <property type="protein sequence ID" value="RHZ49240.1"/>
    <property type="molecule type" value="Genomic_DNA"/>
</dbReference>
<dbReference type="OrthoDB" id="266718at2759"/>
<dbReference type="GO" id="GO:0004672">
    <property type="term" value="F:protein kinase activity"/>
    <property type="evidence" value="ECO:0007669"/>
    <property type="project" value="InterPro"/>
</dbReference>
<dbReference type="PANTHER" id="PTHR44858">
    <property type="entry name" value="TETRATRICOPEPTIDE REPEAT PROTEIN 6"/>
    <property type="match status" value="1"/>
</dbReference>